<keyword evidence="4 7" id="KW-0547">Nucleotide-binding</keyword>
<dbReference type="PANTHER" id="PTHR43289">
    <property type="entry name" value="MITOGEN-ACTIVATED PROTEIN KINASE KINASE KINASE 20-RELATED"/>
    <property type="match status" value="1"/>
</dbReference>
<dbReference type="Pfam" id="PF26309">
    <property type="entry name" value="DUF8082"/>
    <property type="match status" value="2"/>
</dbReference>
<dbReference type="GO" id="GO:0004674">
    <property type="term" value="F:protein serine/threonine kinase activity"/>
    <property type="evidence" value="ECO:0007669"/>
    <property type="project" value="UniProtKB-KW"/>
</dbReference>
<dbReference type="InterPro" id="IPR011009">
    <property type="entry name" value="Kinase-like_dom_sf"/>
</dbReference>
<sequence length="464" mass="49703">MSEVNDAPRQIGKYRLDGMLGQGAMGVVYRATDPLIGRTVALKTVRRDLGDDAPAREIVERFRKEAQAAGRLMHPNIVTVYEYGEEEHLAYIAMEYIDGTPLSALLREQPASLAQVLEWYGDLLTALAYSHAHGVVHRDIKPANLLVTREGRIKISDFGIARIESSTLTQTGAMLGTPSYMSPEQFRGEAVDGRSDLFSAGVVLYQLLTGQRPFTGSAATVMQQVLNHTPPAPTQLNPTLPAGLDTVLRHALAKDREARYAGAREFLQALTAALRSDDGDQDATILLAPSGPAASLHGTAADTLAPPDWLAASMPALELILARQIGPMAKLLLRKIVPAAPDFDSLGRQLLAHIPSPQAQALFQQQLAEIRAGHLLAERSTPMLTVPPPTQGSQTMPAPLSQELTGAAVPLLAQAIGPIAAIVVKRVARQATGRKDFVALLASHIEAPAARARFLEQAAWIGGA</sequence>
<evidence type="ECO:0000259" key="8">
    <source>
        <dbReference type="PROSITE" id="PS50011"/>
    </source>
</evidence>
<comment type="caution">
    <text evidence="9">The sequence shown here is derived from an EMBL/GenBank/DDBJ whole genome shotgun (WGS) entry which is preliminary data.</text>
</comment>
<dbReference type="PROSITE" id="PS50011">
    <property type="entry name" value="PROTEIN_KINASE_DOM"/>
    <property type="match status" value="1"/>
</dbReference>
<dbReference type="InterPro" id="IPR017441">
    <property type="entry name" value="Protein_kinase_ATP_BS"/>
</dbReference>
<gene>
    <name evidence="9" type="ORF">E4L98_15250</name>
</gene>
<keyword evidence="10" id="KW-1185">Reference proteome</keyword>
<protein>
    <recommendedName>
        <fullName evidence="1">non-specific serine/threonine protein kinase</fullName>
        <ecNumber evidence="1">2.7.11.1</ecNumber>
    </recommendedName>
</protein>
<dbReference type="EC" id="2.7.11.1" evidence="1"/>
<feature type="binding site" evidence="7">
    <location>
        <position position="43"/>
    </location>
    <ligand>
        <name>ATP</name>
        <dbReference type="ChEBI" id="CHEBI:30616"/>
    </ligand>
</feature>
<dbReference type="InterPro" id="IPR058395">
    <property type="entry name" value="DUF8082"/>
</dbReference>
<keyword evidence="6 7" id="KW-0067">ATP-binding</keyword>
<organism evidence="9 10">
    <name type="scientific">Duganella callida</name>
    <dbReference type="NCBI Taxonomy" id="2561932"/>
    <lineage>
        <taxon>Bacteria</taxon>
        <taxon>Pseudomonadati</taxon>
        <taxon>Pseudomonadota</taxon>
        <taxon>Betaproteobacteria</taxon>
        <taxon>Burkholderiales</taxon>
        <taxon>Oxalobacteraceae</taxon>
        <taxon>Telluria group</taxon>
        <taxon>Duganella</taxon>
    </lineage>
</organism>
<dbReference type="FunFam" id="1.10.510.10:FF:000021">
    <property type="entry name" value="Serine/threonine protein kinase"/>
    <property type="match status" value="1"/>
</dbReference>
<keyword evidence="2 9" id="KW-0723">Serine/threonine-protein kinase</keyword>
<reference evidence="9 10" key="1">
    <citation type="submission" date="2019-03" db="EMBL/GenBank/DDBJ databases">
        <title>Draft Genome Sequence of Duganella callidus sp. nov., a Novel Duganella Species Isolated from Cultivated Soil.</title>
        <authorList>
            <person name="Raths R."/>
            <person name="Peta V."/>
            <person name="Bucking H."/>
        </authorList>
    </citation>
    <scope>NUCLEOTIDE SEQUENCE [LARGE SCALE GENOMIC DNA]</scope>
    <source>
        <strain evidence="9 10">DN04</strain>
    </source>
</reference>
<evidence type="ECO:0000256" key="5">
    <source>
        <dbReference type="ARBA" id="ARBA00022777"/>
    </source>
</evidence>
<accession>A0A4Y9SCH6</accession>
<dbReference type="Gene3D" id="3.30.200.20">
    <property type="entry name" value="Phosphorylase Kinase, domain 1"/>
    <property type="match status" value="1"/>
</dbReference>
<dbReference type="SUPFAM" id="SSF56112">
    <property type="entry name" value="Protein kinase-like (PK-like)"/>
    <property type="match status" value="1"/>
</dbReference>
<name>A0A4Y9SCH6_9BURK</name>
<dbReference type="SMART" id="SM00220">
    <property type="entry name" value="S_TKc"/>
    <property type="match status" value="1"/>
</dbReference>
<dbReference type="PANTHER" id="PTHR43289:SF6">
    <property type="entry name" value="SERINE_THREONINE-PROTEIN KINASE NEKL-3"/>
    <property type="match status" value="1"/>
</dbReference>
<proteinExistence type="predicted"/>
<dbReference type="RefSeq" id="WP_135202410.1">
    <property type="nucleotide sequence ID" value="NZ_SPVG01000156.1"/>
</dbReference>
<evidence type="ECO:0000313" key="9">
    <source>
        <dbReference type="EMBL" id="TFW20084.1"/>
    </source>
</evidence>
<dbReference type="PROSITE" id="PS00108">
    <property type="entry name" value="PROTEIN_KINASE_ST"/>
    <property type="match status" value="1"/>
</dbReference>
<dbReference type="CDD" id="cd14014">
    <property type="entry name" value="STKc_PknB_like"/>
    <property type="match status" value="1"/>
</dbReference>
<dbReference type="OrthoDB" id="9791419at2"/>
<evidence type="ECO:0000313" key="10">
    <source>
        <dbReference type="Proteomes" id="UP000297729"/>
    </source>
</evidence>
<dbReference type="Gene3D" id="1.10.510.10">
    <property type="entry name" value="Transferase(Phosphotransferase) domain 1"/>
    <property type="match status" value="1"/>
</dbReference>
<dbReference type="EMBL" id="SPVG01000156">
    <property type="protein sequence ID" value="TFW20084.1"/>
    <property type="molecule type" value="Genomic_DNA"/>
</dbReference>
<keyword evidence="3" id="KW-0808">Transferase</keyword>
<evidence type="ECO:0000256" key="2">
    <source>
        <dbReference type="ARBA" id="ARBA00022527"/>
    </source>
</evidence>
<evidence type="ECO:0000256" key="7">
    <source>
        <dbReference type="PROSITE-ProRule" id="PRU10141"/>
    </source>
</evidence>
<dbReference type="GO" id="GO:0005524">
    <property type="term" value="F:ATP binding"/>
    <property type="evidence" value="ECO:0007669"/>
    <property type="project" value="UniProtKB-UniRule"/>
</dbReference>
<dbReference type="InterPro" id="IPR000719">
    <property type="entry name" value="Prot_kinase_dom"/>
</dbReference>
<dbReference type="AlphaFoldDB" id="A0A4Y9SCH6"/>
<dbReference type="Pfam" id="PF00069">
    <property type="entry name" value="Pkinase"/>
    <property type="match status" value="1"/>
</dbReference>
<feature type="domain" description="Protein kinase" evidence="8">
    <location>
        <begin position="14"/>
        <end position="271"/>
    </location>
</feature>
<evidence type="ECO:0000256" key="4">
    <source>
        <dbReference type="ARBA" id="ARBA00022741"/>
    </source>
</evidence>
<evidence type="ECO:0000256" key="6">
    <source>
        <dbReference type="ARBA" id="ARBA00022840"/>
    </source>
</evidence>
<keyword evidence="5 9" id="KW-0418">Kinase</keyword>
<dbReference type="Proteomes" id="UP000297729">
    <property type="component" value="Unassembled WGS sequence"/>
</dbReference>
<dbReference type="InterPro" id="IPR008271">
    <property type="entry name" value="Ser/Thr_kinase_AS"/>
</dbReference>
<evidence type="ECO:0000256" key="1">
    <source>
        <dbReference type="ARBA" id="ARBA00012513"/>
    </source>
</evidence>
<dbReference type="PROSITE" id="PS00107">
    <property type="entry name" value="PROTEIN_KINASE_ATP"/>
    <property type="match status" value="1"/>
</dbReference>
<evidence type="ECO:0000256" key="3">
    <source>
        <dbReference type="ARBA" id="ARBA00022679"/>
    </source>
</evidence>